<organism evidence="1">
    <name type="scientific">Dinoroseobacter phage vB_DshS_R26L</name>
    <dbReference type="NCBI Taxonomy" id="3161158"/>
    <lineage>
        <taxon>Viruses</taxon>
        <taxon>Duplodnaviria</taxon>
        <taxon>Heunggongvirae</taxon>
        <taxon>Uroviricota</taxon>
        <taxon>Caudoviricetes</taxon>
        <taxon>Nanhaivirus</taxon>
    </lineage>
</organism>
<name>A0AAU7VGJ8_9CAUD</name>
<dbReference type="GO" id="GO:0070402">
    <property type="term" value="F:NADPH binding"/>
    <property type="evidence" value="ECO:0007669"/>
    <property type="project" value="TreeGrafter"/>
</dbReference>
<dbReference type="CDD" id="cd20175">
    <property type="entry name" value="ThyX"/>
    <property type="match status" value="1"/>
</dbReference>
<dbReference type="PANTHER" id="PTHR34934">
    <property type="entry name" value="FLAVIN-DEPENDENT THYMIDYLATE SYNTHASE"/>
    <property type="match status" value="1"/>
</dbReference>
<accession>A0AAU7VGJ8</accession>
<dbReference type="GO" id="GO:0004799">
    <property type="term" value="F:thymidylate synthase activity"/>
    <property type="evidence" value="ECO:0007669"/>
    <property type="project" value="TreeGrafter"/>
</dbReference>
<dbReference type="Pfam" id="PF02511">
    <property type="entry name" value="Thy1"/>
    <property type="match status" value="1"/>
</dbReference>
<dbReference type="PROSITE" id="PS51331">
    <property type="entry name" value="THYX"/>
    <property type="match status" value="1"/>
</dbReference>
<dbReference type="PANTHER" id="PTHR34934:SF1">
    <property type="entry name" value="FLAVIN-DEPENDENT THYMIDYLATE SYNTHASE"/>
    <property type="match status" value="1"/>
</dbReference>
<dbReference type="GO" id="GO:0050797">
    <property type="term" value="F:thymidylate synthase (FAD) activity"/>
    <property type="evidence" value="ECO:0007669"/>
    <property type="project" value="InterPro"/>
</dbReference>
<reference evidence="1" key="1">
    <citation type="submission" date="2024-06" db="EMBL/GenBank/DDBJ databases">
        <authorList>
            <person name="Lu L."/>
            <person name="Wei N."/>
            <person name="Zhang R."/>
        </authorList>
    </citation>
    <scope>NUCLEOTIDE SEQUENCE</scope>
</reference>
<gene>
    <name evidence="1" type="ORF">vBDshSR26L_72</name>
</gene>
<dbReference type="NCBIfam" id="TIGR02170">
    <property type="entry name" value="thyX"/>
    <property type="match status" value="1"/>
</dbReference>
<dbReference type="GO" id="GO:0006231">
    <property type="term" value="P:dTMP biosynthetic process"/>
    <property type="evidence" value="ECO:0007669"/>
    <property type="project" value="InterPro"/>
</dbReference>
<proteinExistence type="predicted"/>
<dbReference type="SUPFAM" id="SSF69796">
    <property type="entry name" value="Thymidylate synthase-complementing protein Thy1"/>
    <property type="match status" value="1"/>
</dbReference>
<sequence length="281" mass="31774">MTNDLIWSPEVFAIGQTQFNEGEFQSWIEHNGFDNHMGVETDTPLARLWRDVSEEDSLERMIEFGGRHCYRAWDKGRDRADYIRNIIDMEHGSVLEHSTINWAVQGVSRSLSLELARHRVGIALSQESQRYVDASDIQFVVPPMVAYLAGGAHSNADEVGNFHRAQLRALDEYKRLQGAIVAEIQRRESNVKSLTMIKKRANEAARAHLPNATETRFLWTTNMRLLRHFLWLRGGSGADLEIRRLAVHLLHVAQDSAPAVFGDMTTKPVDDGYGVPVIVAA</sequence>
<dbReference type="InterPro" id="IPR036098">
    <property type="entry name" value="Thymidylate_synthase_ThyX_sf"/>
</dbReference>
<dbReference type="Gene3D" id="3.30.70.3180">
    <property type="match status" value="2"/>
</dbReference>
<dbReference type="EMBL" id="PP882867">
    <property type="protein sequence ID" value="XBW75387.1"/>
    <property type="molecule type" value="Genomic_DNA"/>
</dbReference>
<protein>
    <submittedName>
        <fullName evidence="1">Thymidylate synthase</fullName>
    </submittedName>
</protein>
<dbReference type="GO" id="GO:0050660">
    <property type="term" value="F:flavin adenine dinucleotide binding"/>
    <property type="evidence" value="ECO:0007669"/>
    <property type="project" value="InterPro"/>
</dbReference>
<evidence type="ECO:0000313" key="1">
    <source>
        <dbReference type="EMBL" id="XBW75387.1"/>
    </source>
</evidence>
<dbReference type="Gene3D" id="6.10.140.450">
    <property type="match status" value="1"/>
</dbReference>
<dbReference type="InterPro" id="IPR003669">
    <property type="entry name" value="Thymidylate_synthase_ThyX"/>
</dbReference>